<sequence length="119" mass="13543">MKPDTPQLPDDPTVQHTVAAGSCLQVCRLIWEETLLWDYWVSSLLLIFLTSYEVQLRREPRCAPERTRLVLVARSILETRTKEGKKESGETDGKGKGSTERSRGREEGKCSRQHLEADS</sequence>
<accession>A0A4Z2IHN5</accession>
<name>A0A4Z2IHN5_9TELE</name>
<gene>
    <name evidence="2" type="ORF">EYF80_012250</name>
</gene>
<evidence type="ECO:0000313" key="2">
    <source>
        <dbReference type="EMBL" id="TNN77436.1"/>
    </source>
</evidence>
<dbReference type="PROSITE" id="PS51257">
    <property type="entry name" value="PROKAR_LIPOPROTEIN"/>
    <property type="match status" value="1"/>
</dbReference>
<reference evidence="2 3" key="1">
    <citation type="submission" date="2019-03" db="EMBL/GenBank/DDBJ databases">
        <title>First draft genome of Liparis tanakae, snailfish: a comprehensive survey of snailfish specific genes.</title>
        <authorList>
            <person name="Kim W."/>
            <person name="Song I."/>
            <person name="Jeong J.-H."/>
            <person name="Kim D."/>
            <person name="Kim S."/>
            <person name="Ryu S."/>
            <person name="Song J.Y."/>
            <person name="Lee S.K."/>
        </authorList>
    </citation>
    <scope>NUCLEOTIDE SEQUENCE [LARGE SCALE GENOMIC DNA]</scope>
    <source>
        <tissue evidence="2">Muscle</tissue>
    </source>
</reference>
<comment type="caution">
    <text evidence="2">The sequence shown here is derived from an EMBL/GenBank/DDBJ whole genome shotgun (WGS) entry which is preliminary data.</text>
</comment>
<protein>
    <submittedName>
        <fullName evidence="2">Uncharacterized protein</fullName>
    </submittedName>
</protein>
<dbReference type="Proteomes" id="UP000314294">
    <property type="component" value="Unassembled WGS sequence"/>
</dbReference>
<keyword evidence="3" id="KW-1185">Reference proteome</keyword>
<organism evidence="2 3">
    <name type="scientific">Liparis tanakae</name>
    <name type="common">Tanaka's snailfish</name>
    <dbReference type="NCBI Taxonomy" id="230148"/>
    <lineage>
        <taxon>Eukaryota</taxon>
        <taxon>Metazoa</taxon>
        <taxon>Chordata</taxon>
        <taxon>Craniata</taxon>
        <taxon>Vertebrata</taxon>
        <taxon>Euteleostomi</taxon>
        <taxon>Actinopterygii</taxon>
        <taxon>Neopterygii</taxon>
        <taxon>Teleostei</taxon>
        <taxon>Neoteleostei</taxon>
        <taxon>Acanthomorphata</taxon>
        <taxon>Eupercaria</taxon>
        <taxon>Perciformes</taxon>
        <taxon>Cottioidei</taxon>
        <taxon>Cottales</taxon>
        <taxon>Liparidae</taxon>
        <taxon>Liparis</taxon>
    </lineage>
</organism>
<feature type="region of interest" description="Disordered" evidence="1">
    <location>
        <begin position="80"/>
        <end position="119"/>
    </location>
</feature>
<evidence type="ECO:0000256" key="1">
    <source>
        <dbReference type="SAM" id="MobiDB-lite"/>
    </source>
</evidence>
<dbReference type="AlphaFoldDB" id="A0A4Z2IHN5"/>
<dbReference type="EMBL" id="SRLO01000082">
    <property type="protein sequence ID" value="TNN77436.1"/>
    <property type="molecule type" value="Genomic_DNA"/>
</dbReference>
<evidence type="ECO:0000313" key="3">
    <source>
        <dbReference type="Proteomes" id="UP000314294"/>
    </source>
</evidence>
<proteinExistence type="predicted"/>